<gene>
    <name evidence="7" type="ORF">OOZ53_16700</name>
</gene>
<feature type="transmembrane region" description="Helical" evidence="5">
    <location>
        <begin position="231"/>
        <end position="251"/>
    </location>
</feature>
<evidence type="ECO:0000256" key="4">
    <source>
        <dbReference type="SAM" id="MobiDB-lite"/>
    </source>
</evidence>
<feature type="region of interest" description="Disordered" evidence="4">
    <location>
        <begin position="402"/>
        <end position="423"/>
    </location>
</feature>
<comment type="caution">
    <text evidence="7">The sequence shown here is derived from an EMBL/GenBank/DDBJ whole genome shotgun (WGS) entry which is preliminary data.</text>
</comment>
<dbReference type="InterPro" id="IPR020846">
    <property type="entry name" value="MFS_dom"/>
</dbReference>
<dbReference type="Pfam" id="PF07690">
    <property type="entry name" value="MFS_1"/>
    <property type="match status" value="1"/>
</dbReference>
<sequence length="423" mass="45152">MNSIKPLVPLFAAAAILLAGNGLQGTLIALRGADEGFSTLMIGIIGAAYFAGFMGGCFIVPRILRAVGHIRAFSALCAIAASGTLLLVLIVDPIAWMVLRFMIGLCFASLFTTVDSWLNSGVTNENRARVLSMYRLIDMVVVTASQYLIPVFGASSFAIFAILAIMICMSLVPISLADRSNPKPPRSFSFSPTLIWKLSPIACISCVAIGLTNATFRMIGPIYAQSIGLPLTAIATFMGAGILGGAVLQYPFGILSDRYDRRIILLIATAGATLAGMFINGIAGTDAMLNYIGIFVFGAFSLPLFSLAAAHANDHATEEQYVHVAAGLLFFWSIGAILGPFISSALMQGYGPSVLFTFTSFVHGALIVITLWRMRVRAAVPRGARSRYHALLRTSLSFNRMASKEGRRARDEGSGKGRQGNDN</sequence>
<feature type="transmembrane region" description="Helical" evidence="5">
    <location>
        <begin position="155"/>
        <end position="177"/>
    </location>
</feature>
<feature type="domain" description="Major facilitator superfamily (MFS) profile" evidence="6">
    <location>
        <begin position="198"/>
        <end position="423"/>
    </location>
</feature>
<protein>
    <submittedName>
        <fullName evidence="7">MFS transporter</fullName>
    </submittedName>
</protein>
<dbReference type="PROSITE" id="PS50850">
    <property type="entry name" value="MFS"/>
    <property type="match status" value="1"/>
</dbReference>
<evidence type="ECO:0000259" key="6">
    <source>
        <dbReference type="PROSITE" id="PS50850"/>
    </source>
</evidence>
<feature type="transmembrane region" description="Helical" evidence="5">
    <location>
        <begin position="263"/>
        <end position="283"/>
    </location>
</feature>
<evidence type="ECO:0000256" key="5">
    <source>
        <dbReference type="SAM" id="Phobius"/>
    </source>
</evidence>
<keyword evidence="2 5" id="KW-1133">Transmembrane helix</keyword>
<dbReference type="EMBL" id="JAPJZH010000010">
    <property type="protein sequence ID" value="MDA4847001.1"/>
    <property type="molecule type" value="Genomic_DNA"/>
</dbReference>
<evidence type="ECO:0000313" key="7">
    <source>
        <dbReference type="EMBL" id="MDA4847001.1"/>
    </source>
</evidence>
<name>A0ABT4VQP8_9HYPH</name>
<reference evidence="7" key="1">
    <citation type="submission" date="2022-11" db="EMBL/GenBank/DDBJ databases">
        <title>Hoeflea poritis sp. nov., isolated from scleractinian coral Porites lutea.</title>
        <authorList>
            <person name="Zhang G."/>
            <person name="Wei Q."/>
            <person name="Cai L."/>
        </authorList>
    </citation>
    <scope>NUCLEOTIDE SEQUENCE</scope>
    <source>
        <strain evidence="7">E7-10</strain>
    </source>
</reference>
<evidence type="ECO:0000256" key="2">
    <source>
        <dbReference type="ARBA" id="ARBA00022989"/>
    </source>
</evidence>
<feature type="transmembrane region" description="Helical" evidence="5">
    <location>
        <begin position="198"/>
        <end position="219"/>
    </location>
</feature>
<dbReference type="InterPro" id="IPR036259">
    <property type="entry name" value="MFS_trans_sf"/>
</dbReference>
<dbReference type="Proteomes" id="UP001148313">
    <property type="component" value="Unassembled WGS sequence"/>
</dbReference>
<dbReference type="SUPFAM" id="SSF103473">
    <property type="entry name" value="MFS general substrate transporter"/>
    <property type="match status" value="1"/>
</dbReference>
<feature type="transmembrane region" description="Helical" evidence="5">
    <location>
        <begin position="130"/>
        <end position="149"/>
    </location>
</feature>
<feature type="transmembrane region" description="Helical" evidence="5">
    <location>
        <begin position="289"/>
        <end position="309"/>
    </location>
</feature>
<feature type="transmembrane region" description="Helical" evidence="5">
    <location>
        <begin position="72"/>
        <end position="91"/>
    </location>
</feature>
<dbReference type="RefSeq" id="WP_271090799.1">
    <property type="nucleotide sequence ID" value="NZ_JAPJZH010000010.1"/>
</dbReference>
<dbReference type="PANTHER" id="PTHR23521:SF3">
    <property type="entry name" value="MFS TRANSPORTER"/>
    <property type="match status" value="1"/>
</dbReference>
<evidence type="ECO:0000256" key="1">
    <source>
        <dbReference type="ARBA" id="ARBA00022692"/>
    </source>
</evidence>
<dbReference type="Gene3D" id="1.20.1250.20">
    <property type="entry name" value="MFS general substrate transporter like domains"/>
    <property type="match status" value="2"/>
</dbReference>
<dbReference type="InterPro" id="IPR047200">
    <property type="entry name" value="MFS_YcaD-like"/>
</dbReference>
<accession>A0ABT4VQP8</accession>
<keyword evidence="3 5" id="KW-0472">Membrane</keyword>
<feature type="transmembrane region" description="Helical" evidence="5">
    <location>
        <begin position="97"/>
        <end position="118"/>
    </location>
</feature>
<feature type="transmembrane region" description="Helical" evidence="5">
    <location>
        <begin position="38"/>
        <end position="60"/>
    </location>
</feature>
<dbReference type="CDD" id="cd17477">
    <property type="entry name" value="MFS_YcaD_like"/>
    <property type="match status" value="1"/>
</dbReference>
<proteinExistence type="predicted"/>
<feature type="transmembrane region" description="Helical" evidence="5">
    <location>
        <begin position="321"/>
        <end position="342"/>
    </location>
</feature>
<dbReference type="InterPro" id="IPR011701">
    <property type="entry name" value="MFS"/>
</dbReference>
<evidence type="ECO:0000313" key="8">
    <source>
        <dbReference type="Proteomes" id="UP001148313"/>
    </source>
</evidence>
<keyword evidence="1 5" id="KW-0812">Transmembrane</keyword>
<organism evidence="7 8">
    <name type="scientific">Hoeflea poritis</name>
    <dbReference type="NCBI Taxonomy" id="2993659"/>
    <lineage>
        <taxon>Bacteria</taxon>
        <taxon>Pseudomonadati</taxon>
        <taxon>Pseudomonadota</taxon>
        <taxon>Alphaproteobacteria</taxon>
        <taxon>Hyphomicrobiales</taxon>
        <taxon>Rhizobiaceae</taxon>
        <taxon>Hoeflea</taxon>
    </lineage>
</organism>
<feature type="transmembrane region" description="Helical" evidence="5">
    <location>
        <begin position="354"/>
        <end position="372"/>
    </location>
</feature>
<dbReference type="PANTHER" id="PTHR23521">
    <property type="entry name" value="TRANSPORTER MFS SUPERFAMILY"/>
    <property type="match status" value="1"/>
</dbReference>
<evidence type="ECO:0000256" key="3">
    <source>
        <dbReference type="ARBA" id="ARBA00023136"/>
    </source>
</evidence>
<keyword evidence="8" id="KW-1185">Reference proteome</keyword>